<accession>A0A1M6VH55</accession>
<evidence type="ECO:0000313" key="3">
    <source>
        <dbReference type="Proteomes" id="UP000184275"/>
    </source>
</evidence>
<dbReference type="EMBL" id="FRAW01000018">
    <property type="protein sequence ID" value="SHK80887.1"/>
    <property type="molecule type" value="Genomic_DNA"/>
</dbReference>
<feature type="chain" id="PRO_5012590491" description="Tetratricopeptide repeat-containing protein" evidence="1">
    <location>
        <begin position="19"/>
        <end position="392"/>
    </location>
</feature>
<evidence type="ECO:0008006" key="4">
    <source>
        <dbReference type="Google" id="ProtNLM"/>
    </source>
</evidence>
<evidence type="ECO:0000256" key="1">
    <source>
        <dbReference type="SAM" id="SignalP"/>
    </source>
</evidence>
<evidence type="ECO:0000313" key="2">
    <source>
        <dbReference type="EMBL" id="SHK80887.1"/>
    </source>
</evidence>
<dbReference type="RefSeq" id="WP_073304772.1">
    <property type="nucleotide sequence ID" value="NZ_FRAW01000018.1"/>
</dbReference>
<keyword evidence="3" id="KW-1185">Reference proteome</keyword>
<keyword evidence="1" id="KW-0732">Signal</keyword>
<organism evidence="2 3">
    <name type="scientific">Fibrobacter intestinalis</name>
    <dbReference type="NCBI Taxonomy" id="28122"/>
    <lineage>
        <taxon>Bacteria</taxon>
        <taxon>Pseudomonadati</taxon>
        <taxon>Fibrobacterota</taxon>
        <taxon>Fibrobacteria</taxon>
        <taxon>Fibrobacterales</taxon>
        <taxon>Fibrobacteraceae</taxon>
        <taxon>Fibrobacter</taxon>
    </lineage>
</organism>
<name>A0A1M6VH55_9BACT</name>
<proteinExistence type="predicted"/>
<dbReference type="Proteomes" id="UP000184275">
    <property type="component" value="Unassembled WGS sequence"/>
</dbReference>
<protein>
    <recommendedName>
        <fullName evidence="4">Tetratricopeptide repeat-containing protein</fullName>
    </recommendedName>
</protein>
<feature type="signal peptide" evidence="1">
    <location>
        <begin position="1"/>
        <end position="18"/>
    </location>
</feature>
<dbReference type="AlphaFoldDB" id="A0A1M6VH55"/>
<gene>
    <name evidence="2" type="ORF">SAMN05720469_11858</name>
</gene>
<sequence>MRTLWISFGLILALVLTACTGAPRTENFPKSEVPVSLDSLSDFKTPEQISLPPNLPPSSVDTVVAAPLDSTPTIPAEEKRIEAETETVDDADIYVDIPRLARQALARADSFYKAGTLDSALAILEKFSVLNPLWEEWQMQAKNLSEKIKASDSQKEEKCFRLLIDLKNAQSRRAAYAEIKQIADSVRTFSLNDSLSVYLDSMVNVAFARSFQKAQSARDSALALAREKADFLNAEKRLTELLLHFPDFADTLNLRGALVTVANLQQETSLASAAYWNSHDPQKELENARKWAKEKKWQMAKEMYQKLKSSNLRGDALRDMDSLYVDYCTEKRKNAANYFAEYKRASAKVQNKAEKLHRAIAELDACLEFAPEYKERSTVISNRQFLQSELQK</sequence>
<reference evidence="3" key="1">
    <citation type="submission" date="2016-11" db="EMBL/GenBank/DDBJ databases">
        <authorList>
            <person name="Varghese N."/>
            <person name="Submissions S."/>
        </authorList>
    </citation>
    <scope>NUCLEOTIDE SEQUENCE [LARGE SCALE GENOMIC DNA]</scope>
    <source>
        <strain evidence="3">UWOS</strain>
    </source>
</reference>
<dbReference type="PROSITE" id="PS51257">
    <property type="entry name" value="PROKAR_LIPOPROTEIN"/>
    <property type="match status" value="1"/>
</dbReference>